<dbReference type="PANTHER" id="PTHR30619">
    <property type="entry name" value="DNA INTERNALIZATION/COMPETENCE PROTEIN COMEC/REC2"/>
    <property type="match status" value="1"/>
</dbReference>
<feature type="transmembrane region" description="Helical" evidence="6">
    <location>
        <begin position="410"/>
        <end position="434"/>
    </location>
</feature>
<feature type="transmembrane region" description="Helical" evidence="6">
    <location>
        <begin position="340"/>
        <end position="359"/>
    </location>
</feature>
<dbReference type="Proteomes" id="UP000177325">
    <property type="component" value="Unassembled WGS sequence"/>
</dbReference>
<feature type="transmembrane region" description="Helical" evidence="6">
    <location>
        <begin position="12"/>
        <end position="44"/>
    </location>
</feature>
<feature type="transmembrane region" description="Helical" evidence="6">
    <location>
        <begin position="239"/>
        <end position="261"/>
    </location>
</feature>
<dbReference type="InterPro" id="IPR052159">
    <property type="entry name" value="Competence_DNA_uptake"/>
</dbReference>
<dbReference type="STRING" id="1798525.A3G90_01075"/>
<protein>
    <recommendedName>
        <fullName evidence="11">ComEC/Rec2-related protein domain-containing protein</fullName>
    </recommendedName>
</protein>
<evidence type="ECO:0000256" key="4">
    <source>
        <dbReference type="ARBA" id="ARBA00022989"/>
    </source>
</evidence>
<reference evidence="9 10" key="1">
    <citation type="journal article" date="2016" name="Nat. Commun.">
        <title>Thousands of microbial genomes shed light on interconnected biogeochemical processes in an aquifer system.</title>
        <authorList>
            <person name="Anantharaman K."/>
            <person name="Brown C.T."/>
            <person name="Hug L.A."/>
            <person name="Sharon I."/>
            <person name="Castelle C.J."/>
            <person name="Probst A.J."/>
            <person name="Thomas B.C."/>
            <person name="Singh A."/>
            <person name="Wilkins M.J."/>
            <person name="Karaoz U."/>
            <person name="Brodie E.L."/>
            <person name="Williams K.H."/>
            <person name="Hubbard S.S."/>
            <person name="Banfield J.F."/>
        </authorList>
    </citation>
    <scope>NUCLEOTIDE SEQUENCE [LARGE SCALE GENOMIC DNA]</scope>
</reference>
<keyword evidence="5 6" id="KW-0472">Membrane</keyword>
<organism evidence="9 10">
    <name type="scientific">Candidatus Kaiserbacteria bacterium RIFCSPLOWO2_12_FULL_45_26</name>
    <dbReference type="NCBI Taxonomy" id="1798525"/>
    <lineage>
        <taxon>Bacteria</taxon>
        <taxon>Candidatus Kaiseribacteriota</taxon>
    </lineage>
</organism>
<feature type="transmembrane region" description="Helical" evidence="6">
    <location>
        <begin position="371"/>
        <end position="390"/>
    </location>
</feature>
<feature type="transmembrane region" description="Helical" evidence="6">
    <location>
        <begin position="455"/>
        <end position="483"/>
    </location>
</feature>
<proteinExistence type="predicted"/>
<sequence>MTIAHFYVCVISFLFGVFVATVFGLSYPVITWLFFMAIISVLIWKRSLLLTPNPTWLMIGLALFAASLGALRFEFADSQFGVSLLREQVGKEVVLQGVVSAEPEQRESVQYLYLKTEDDIVLISTDRYQNITYGDEVKVKGKLEVPESFETDLGRVFDYEGYLKAKGVEYRVSFATVEVLQGGQGNPVLSMLLIGKRMFMNKVEELVPEPAAGLGEGLLLGVKQALGEELETAFRQTGIIHIVVLSGHNVMLVVIFIMYVLGQFLVPRPRLVVGIMAIITFAFLVGLSATVVRASIMVSLLLLVQADGRTYLVLRGLLLAGAVMVLLNPLLLVYDIGFQLSFLATLGLVLIAPHLERLLIKVPTFAGIRTFLVATIATQIAVSPLLLYQIGEFSVVSVLVNVLVLPMVPAAMLLTFGVGATGFIVPALAPLLVYPTVFSLQYIIEIARFFSGFSFASFVVPAFSVWVVPLAYALMGGVLWYLYRPEDELGYGDLGQGLLTKPAVELDDWIIEEEFDELLTKAAVVPRTTAAKD</sequence>
<dbReference type="InterPro" id="IPR004477">
    <property type="entry name" value="ComEC_N"/>
</dbReference>
<evidence type="ECO:0008006" key="11">
    <source>
        <dbReference type="Google" id="ProtNLM"/>
    </source>
</evidence>
<accession>A0A1F6FFN4</accession>
<dbReference type="GO" id="GO:0005886">
    <property type="term" value="C:plasma membrane"/>
    <property type="evidence" value="ECO:0007669"/>
    <property type="project" value="UniProtKB-SubCell"/>
</dbReference>
<gene>
    <name evidence="9" type="ORF">A3G90_01075</name>
</gene>
<feature type="domain" description="ComEC/Rec2-related protein" evidence="7">
    <location>
        <begin position="218"/>
        <end position="484"/>
    </location>
</feature>
<comment type="caution">
    <text evidence="9">The sequence shown here is derived from an EMBL/GenBank/DDBJ whole genome shotgun (WGS) entry which is preliminary data.</text>
</comment>
<evidence type="ECO:0000313" key="9">
    <source>
        <dbReference type="EMBL" id="OGG84663.1"/>
    </source>
</evidence>
<dbReference type="EMBL" id="MFMM01000001">
    <property type="protein sequence ID" value="OGG84663.1"/>
    <property type="molecule type" value="Genomic_DNA"/>
</dbReference>
<evidence type="ECO:0000256" key="2">
    <source>
        <dbReference type="ARBA" id="ARBA00022475"/>
    </source>
</evidence>
<evidence type="ECO:0000313" key="10">
    <source>
        <dbReference type="Proteomes" id="UP000177325"/>
    </source>
</evidence>
<dbReference type="PANTHER" id="PTHR30619:SF7">
    <property type="entry name" value="BETA-LACTAMASE DOMAIN PROTEIN"/>
    <property type="match status" value="1"/>
</dbReference>
<dbReference type="Pfam" id="PF13567">
    <property type="entry name" value="DUF4131"/>
    <property type="match status" value="1"/>
</dbReference>
<evidence type="ECO:0000256" key="5">
    <source>
        <dbReference type="ARBA" id="ARBA00023136"/>
    </source>
</evidence>
<dbReference type="AlphaFoldDB" id="A0A1F6FFN4"/>
<evidence type="ECO:0000256" key="1">
    <source>
        <dbReference type="ARBA" id="ARBA00004651"/>
    </source>
</evidence>
<comment type="subcellular location">
    <subcellularLocation>
        <location evidence="1">Cell membrane</location>
        <topology evidence="1">Multi-pass membrane protein</topology>
    </subcellularLocation>
</comment>
<evidence type="ECO:0000256" key="3">
    <source>
        <dbReference type="ARBA" id="ARBA00022692"/>
    </source>
</evidence>
<keyword evidence="2" id="KW-1003">Cell membrane</keyword>
<dbReference type="Pfam" id="PF03772">
    <property type="entry name" value="Competence"/>
    <property type="match status" value="1"/>
</dbReference>
<feature type="transmembrane region" description="Helical" evidence="6">
    <location>
        <begin position="316"/>
        <end position="334"/>
    </location>
</feature>
<dbReference type="InterPro" id="IPR025405">
    <property type="entry name" value="DUF4131"/>
</dbReference>
<feature type="transmembrane region" description="Helical" evidence="6">
    <location>
        <begin position="56"/>
        <end position="75"/>
    </location>
</feature>
<feature type="domain" description="DUF4131" evidence="8">
    <location>
        <begin position="26"/>
        <end position="178"/>
    </location>
</feature>
<evidence type="ECO:0000259" key="7">
    <source>
        <dbReference type="Pfam" id="PF03772"/>
    </source>
</evidence>
<keyword evidence="4 6" id="KW-1133">Transmembrane helix</keyword>
<feature type="transmembrane region" description="Helical" evidence="6">
    <location>
        <begin position="273"/>
        <end position="304"/>
    </location>
</feature>
<evidence type="ECO:0000259" key="8">
    <source>
        <dbReference type="Pfam" id="PF13567"/>
    </source>
</evidence>
<evidence type="ECO:0000256" key="6">
    <source>
        <dbReference type="SAM" id="Phobius"/>
    </source>
</evidence>
<name>A0A1F6FFN4_9BACT</name>
<keyword evidence="3 6" id="KW-0812">Transmembrane</keyword>
<dbReference type="NCBIfam" id="TIGR00360">
    <property type="entry name" value="ComEC_N-term"/>
    <property type="match status" value="1"/>
</dbReference>